<gene>
    <name evidence="9 10 11" type="primary">LOC107221103</name>
</gene>
<evidence type="ECO:0000259" key="7">
    <source>
        <dbReference type="PROSITE" id="PS50157"/>
    </source>
</evidence>
<proteinExistence type="predicted"/>
<evidence type="ECO:0000313" key="11">
    <source>
        <dbReference type="RefSeq" id="XP_046598638.1"/>
    </source>
</evidence>
<evidence type="ECO:0000313" key="9">
    <source>
        <dbReference type="RefSeq" id="XP_046598636.1"/>
    </source>
</evidence>
<accession>A0ABM3GEE1</accession>
<dbReference type="PANTHER" id="PTHR24409">
    <property type="entry name" value="ZINC FINGER PROTEIN 142"/>
    <property type="match status" value="1"/>
</dbReference>
<evidence type="ECO:0000313" key="10">
    <source>
        <dbReference type="RefSeq" id="XP_046598637.1"/>
    </source>
</evidence>
<sequence>MEVATDEEAQAVLLEEMEGAQYITIQPADAESLSKGVPLITLNGELIPERMVVEMMNVGVGSEYSTATQYYETEDDLLSHELTEEDRRLAAALVAVQLQQQQKQQQLHNQQHEDPTLPDVGHLDSLSPVNAYMQTIPDPDPPPVYPTMHSMKRISQSQNVKQEFINIKSEYEIDVSAESSEDAAPTSGPKRSLPHKKRIPKKLKQQSKRTSVRRDNAKLNQDIVSQQPANEPLMHAFRCELCGCSIGGQLKFFEHLKAHYEPVKVESRIAQTTNTSITISVSDSVQGIDTTVIEEFSEPEDLMEGIRGVVEETGAHIDEEADGSLNDVNGGPTLWAISDVPDHGAQEQVETTTINENDLLDREEIEVPQTKKKKSQKHRRSSTVDELACLQCGRSFNHKNSLVYHMRSHSGERPHQCDVCGKSFFAASALKVHKRLHSGDKPYKCDDCGRHFRQWGDLKYHSTSIHSEQKQFQCEYCGKDFARKYSLIVHRRIHTGEKNYRCEYCNKTFRASSYLQNHRRIHTGEKPHPCTVCGKPFRVRSDMKRHLNTHSRGRFDRPVNRTTMTKNLTDDENKASQVRTIQNSLVEDLKLEVEGNGVELVSPEDNPESILPHEGGQNMDYSATRTADGGTDRDPLEADVRSTDTLYTWPCYHL</sequence>
<evidence type="ECO:0000256" key="4">
    <source>
        <dbReference type="ARBA" id="ARBA00022833"/>
    </source>
</evidence>
<organism evidence="8 9">
    <name type="scientific">Neodiprion lecontei</name>
    <name type="common">Redheaded pine sawfly</name>
    <dbReference type="NCBI Taxonomy" id="441921"/>
    <lineage>
        <taxon>Eukaryota</taxon>
        <taxon>Metazoa</taxon>
        <taxon>Ecdysozoa</taxon>
        <taxon>Arthropoda</taxon>
        <taxon>Hexapoda</taxon>
        <taxon>Insecta</taxon>
        <taxon>Pterygota</taxon>
        <taxon>Neoptera</taxon>
        <taxon>Endopterygota</taxon>
        <taxon>Hymenoptera</taxon>
        <taxon>Tenthredinoidea</taxon>
        <taxon>Diprionidae</taxon>
        <taxon>Diprioninae</taxon>
        <taxon>Neodiprion</taxon>
    </lineage>
</organism>
<dbReference type="SUPFAM" id="SSF57667">
    <property type="entry name" value="beta-beta-alpha zinc fingers"/>
    <property type="match status" value="3"/>
</dbReference>
<keyword evidence="8" id="KW-1185">Reference proteome</keyword>
<dbReference type="PROSITE" id="PS00028">
    <property type="entry name" value="ZINC_FINGER_C2H2_1"/>
    <property type="match status" value="7"/>
</dbReference>
<dbReference type="InterPro" id="IPR013087">
    <property type="entry name" value="Znf_C2H2_type"/>
</dbReference>
<dbReference type="RefSeq" id="XP_046598636.1">
    <property type="nucleotide sequence ID" value="XM_046742680.1"/>
</dbReference>
<feature type="region of interest" description="Disordered" evidence="6">
    <location>
        <begin position="355"/>
        <end position="379"/>
    </location>
</feature>
<dbReference type="RefSeq" id="XP_046598637.1">
    <property type="nucleotide sequence ID" value="XM_046742681.1"/>
</dbReference>
<dbReference type="Pfam" id="PF00096">
    <property type="entry name" value="zf-C2H2"/>
    <property type="match status" value="6"/>
</dbReference>
<evidence type="ECO:0000256" key="3">
    <source>
        <dbReference type="ARBA" id="ARBA00022771"/>
    </source>
</evidence>
<dbReference type="GeneID" id="107221103"/>
<feature type="compositionally biased region" description="Basic residues" evidence="6">
    <location>
        <begin position="370"/>
        <end position="379"/>
    </location>
</feature>
<evidence type="ECO:0000256" key="1">
    <source>
        <dbReference type="ARBA" id="ARBA00022723"/>
    </source>
</evidence>
<evidence type="ECO:0000256" key="6">
    <source>
        <dbReference type="SAM" id="MobiDB-lite"/>
    </source>
</evidence>
<evidence type="ECO:0000256" key="2">
    <source>
        <dbReference type="ARBA" id="ARBA00022737"/>
    </source>
</evidence>
<evidence type="ECO:0000256" key="5">
    <source>
        <dbReference type="PROSITE-ProRule" id="PRU00042"/>
    </source>
</evidence>
<dbReference type="Proteomes" id="UP000829291">
    <property type="component" value="Chromosome 6"/>
</dbReference>
<protein>
    <submittedName>
        <fullName evidence="9 10">Zinc finger protein 275 isoform X1</fullName>
    </submittedName>
</protein>
<feature type="domain" description="C2H2-type" evidence="7">
    <location>
        <begin position="443"/>
        <end position="471"/>
    </location>
</feature>
<feature type="region of interest" description="Disordered" evidence="6">
    <location>
        <begin position="598"/>
        <end position="637"/>
    </location>
</feature>
<dbReference type="PANTHER" id="PTHR24409:SF434">
    <property type="entry name" value="FI01124P-RELATED"/>
    <property type="match status" value="1"/>
</dbReference>
<feature type="region of interest" description="Disordered" evidence="6">
    <location>
        <begin position="103"/>
        <end position="122"/>
    </location>
</feature>
<feature type="compositionally biased region" description="Basic residues" evidence="6">
    <location>
        <begin position="192"/>
        <end position="211"/>
    </location>
</feature>
<feature type="domain" description="C2H2-type" evidence="7">
    <location>
        <begin position="528"/>
        <end position="555"/>
    </location>
</feature>
<feature type="domain" description="C2H2-type" evidence="7">
    <location>
        <begin position="387"/>
        <end position="414"/>
    </location>
</feature>
<dbReference type="InterPro" id="IPR036236">
    <property type="entry name" value="Znf_C2H2_sf"/>
</dbReference>
<feature type="region of interest" description="Disordered" evidence="6">
    <location>
        <begin position="176"/>
        <end position="216"/>
    </location>
</feature>
<feature type="domain" description="C2H2-type" evidence="7">
    <location>
        <begin position="415"/>
        <end position="442"/>
    </location>
</feature>
<keyword evidence="3 5" id="KW-0863">Zinc-finger</keyword>
<reference evidence="9 10" key="1">
    <citation type="submission" date="2025-05" db="UniProtKB">
        <authorList>
            <consortium name="RefSeq"/>
        </authorList>
    </citation>
    <scope>IDENTIFICATION</scope>
    <source>
        <tissue evidence="9 10">Thorax and Abdomen</tissue>
    </source>
</reference>
<keyword evidence="1" id="KW-0479">Metal-binding</keyword>
<keyword evidence="2" id="KW-0677">Repeat</keyword>
<keyword evidence="4" id="KW-0862">Zinc</keyword>
<dbReference type="RefSeq" id="XP_046598638.1">
    <property type="nucleotide sequence ID" value="XM_046742682.1"/>
</dbReference>
<feature type="domain" description="C2H2-type" evidence="7">
    <location>
        <begin position="500"/>
        <end position="527"/>
    </location>
</feature>
<dbReference type="PROSITE" id="PS50157">
    <property type="entry name" value="ZINC_FINGER_C2H2_2"/>
    <property type="match status" value="6"/>
</dbReference>
<feature type="domain" description="C2H2-type" evidence="7">
    <location>
        <begin position="472"/>
        <end position="499"/>
    </location>
</feature>
<evidence type="ECO:0000313" key="8">
    <source>
        <dbReference type="Proteomes" id="UP000829291"/>
    </source>
</evidence>
<dbReference type="Gene3D" id="3.30.160.60">
    <property type="entry name" value="Classic Zinc Finger"/>
    <property type="match status" value="6"/>
</dbReference>
<dbReference type="SMART" id="SM00355">
    <property type="entry name" value="ZnF_C2H2"/>
    <property type="match status" value="7"/>
</dbReference>
<name>A0ABM3GEE1_NEOLC</name>